<dbReference type="EMBL" id="MU006578">
    <property type="protein sequence ID" value="KAF2746373.1"/>
    <property type="molecule type" value="Genomic_DNA"/>
</dbReference>
<name>A0A6A6V8F9_9PLEO</name>
<evidence type="ECO:0000313" key="1">
    <source>
        <dbReference type="EMBL" id="KAF2746373.1"/>
    </source>
</evidence>
<accession>A0A6A6V8F9</accession>
<keyword evidence="2" id="KW-1185">Reference proteome</keyword>
<dbReference type="Proteomes" id="UP000799440">
    <property type="component" value="Unassembled WGS sequence"/>
</dbReference>
<proteinExistence type="predicted"/>
<organism evidence="1 2">
    <name type="scientific">Sporormia fimetaria CBS 119925</name>
    <dbReference type="NCBI Taxonomy" id="1340428"/>
    <lineage>
        <taxon>Eukaryota</taxon>
        <taxon>Fungi</taxon>
        <taxon>Dikarya</taxon>
        <taxon>Ascomycota</taxon>
        <taxon>Pezizomycotina</taxon>
        <taxon>Dothideomycetes</taxon>
        <taxon>Pleosporomycetidae</taxon>
        <taxon>Pleosporales</taxon>
        <taxon>Sporormiaceae</taxon>
        <taxon>Sporormia</taxon>
    </lineage>
</organism>
<gene>
    <name evidence="1" type="ORF">M011DRAFT_93973</name>
</gene>
<reference evidence="1" key="1">
    <citation type="journal article" date="2020" name="Stud. Mycol.">
        <title>101 Dothideomycetes genomes: a test case for predicting lifestyles and emergence of pathogens.</title>
        <authorList>
            <person name="Haridas S."/>
            <person name="Albert R."/>
            <person name="Binder M."/>
            <person name="Bloem J."/>
            <person name="Labutti K."/>
            <person name="Salamov A."/>
            <person name="Andreopoulos B."/>
            <person name="Baker S."/>
            <person name="Barry K."/>
            <person name="Bills G."/>
            <person name="Bluhm B."/>
            <person name="Cannon C."/>
            <person name="Castanera R."/>
            <person name="Culley D."/>
            <person name="Daum C."/>
            <person name="Ezra D."/>
            <person name="Gonzalez J."/>
            <person name="Henrissat B."/>
            <person name="Kuo A."/>
            <person name="Liang C."/>
            <person name="Lipzen A."/>
            <person name="Lutzoni F."/>
            <person name="Magnuson J."/>
            <person name="Mondo S."/>
            <person name="Nolan M."/>
            <person name="Ohm R."/>
            <person name="Pangilinan J."/>
            <person name="Park H.-J."/>
            <person name="Ramirez L."/>
            <person name="Alfaro M."/>
            <person name="Sun H."/>
            <person name="Tritt A."/>
            <person name="Yoshinaga Y."/>
            <person name="Zwiers L.-H."/>
            <person name="Turgeon B."/>
            <person name="Goodwin S."/>
            <person name="Spatafora J."/>
            <person name="Crous P."/>
            <person name="Grigoriev I."/>
        </authorList>
    </citation>
    <scope>NUCLEOTIDE SEQUENCE</scope>
    <source>
        <strain evidence="1">CBS 119925</strain>
    </source>
</reference>
<sequence length="176" mass="19294">MRSSTTPAESRQRHQPFLASRTYAGALLHYASWDTEVLDSGKRPKIDISLVISAAIGCCCTCYNFRNHRESGNLREKVAIEDGQSYAVNIPPHQRAAIPTRGFLCNTVEKAPAKSISRALKHIRTEHSSELAHPPSDISANQRPVSFTMLMCQVRRNSGPGNWTCGSSAGPFAGRV</sequence>
<protein>
    <submittedName>
        <fullName evidence="1">Uncharacterized protein</fullName>
    </submittedName>
</protein>
<dbReference type="AlphaFoldDB" id="A0A6A6V8F9"/>
<evidence type="ECO:0000313" key="2">
    <source>
        <dbReference type="Proteomes" id="UP000799440"/>
    </source>
</evidence>